<dbReference type="InterPro" id="IPR032466">
    <property type="entry name" value="Metal_Hydrolase"/>
</dbReference>
<dbReference type="RefSeq" id="WP_116973745.1">
    <property type="nucleotide sequence ID" value="NZ_QPMM01000001.1"/>
</dbReference>
<dbReference type="OrthoDB" id="9797498at2"/>
<proteinExistence type="predicted"/>
<protein>
    <submittedName>
        <fullName evidence="2">Amidohydrolase</fullName>
    </submittedName>
</protein>
<dbReference type="Gene3D" id="1.20.58.520">
    <property type="entry name" value="Amidohydrolase"/>
    <property type="match status" value="1"/>
</dbReference>
<evidence type="ECO:0000313" key="2">
    <source>
        <dbReference type="EMBL" id="RFS26554.1"/>
    </source>
</evidence>
<feature type="domain" description="Amidohydrolase-related" evidence="1">
    <location>
        <begin position="75"/>
        <end position="427"/>
    </location>
</feature>
<reference evidence="2 3" key="1">
    <citation type="submission" date="2018-07" db="EMBL/GenBank/DDBJ databases">
        <title>Chitinophaga K2CV101002-2 sp. nov., isolated from a monsoon evergreen broad-leaved forest soil.</title>
        <authorList>
            <person name="Lv Y."/>
        </authorList>
    </citation>
    <scope>NUCLEOTIDE SEQUENCE [LARGE SCALE GENOMIC DNA]</scope>
    <source>
        <strain evidence="2 3">GDMCC 1.1288</strain>
    </source>
</reference>
<comment type="caution">
    <text evidence="2">The sequence shown here is derived from an EMBL/GenBank/DDBJ whole genome shotgun (WGS) entry which is preliminary data.</text>
</comment>
<accession>A0A3E1YGR5</accession>
<name>A0A3E1YGR5_9BACT</name>
<dbReference type="InterPro" id="IPR011059">
    <property type="entry name" value="Metal-dep_hydrolase_composite"/>
</dbReference>
<dbReference type="InterPro" id="IPR006680">
    <property type="entry name" value="Amidohydro-rel"/>
</dbReference>
<evidence type="ECO:0000259" key="1">
    <source>
        <dbReference type="Pfam" id="PF01979"/>
    </source>
</evidence>
<dbReference type="EMBL" id="QPMM01000001">
    <property type="protein sequence ID" value="RFS26554.1"/>
    <property type="molecule type" value="Genomic_DNA"/>
</dbReference>
<keyword evidence="3" id="KW-1185">Reference proteome</keyword>
<keyword evidence="2" id="KW-0378">Hydrolase</keyword>
<gene>
    <name evidence="2" type="ORF">DVR12_01855</name>
</gene>
<dbReference type="Proteomes" id="UP000260644">
    <property type="component" value="Unassembled WGS sequence"/>
</dbReference>
<dbReference type="SUPFAM" id="SSF51338">
    <property type="entry name" value="Composite domain of metallo-dependent hydrolases"/>
    <property type="match status" value="1"/>
</dbReference>
<dbReference type="Gene3D" id="2.30.40.10">
    <property type="entry name" value="Urease, subunit C, domain 1"/>
    <property type="match status" value="1"/>
</dbReference>
<sequence length="432" mass="47412">MKKSYFLLIILLLPLLSFSPNKDVLLLLKDATIIDGNGGKPLLHTDILIKNDQIIDIGPNIKAVDARVINCNGKTIMPAIISAHVHLGMIGPKPAYTRENILNQLKKYTDYGITNVLVMGTDEPMLFESGLRDSSINGQLPGARIFTAGYGFSIPNGPPSGKFLYRPTSQEHAIKAVDSLATLHPDAIKIWVDNFGGGIPKMDSSIYSAIIKRAHDHNIRVAAHLYYVADAERLLNDGLDIMAHSIRDQVVNDVTAQQIKHHNIIYIPTLALDKYAVAYTNLPPWINDPFFLHSLEPGVYDFLVNNLQEQVNPRNQRAFETALKNVKKLHDAGVIIALGTDSGANNVRTQGFSEHLEMELLVLAGLTPMEAITAATKNAAMAIGIQKKYGTLEKGKIADLLILNDNPSNNIINTRKISEVYKAGKLVSHGPL</sequence>
<dbReference type="PANTHER" id="PTHR43135:SF3">
    <property type="entry name" value="ALPHA-D-RIBOSE 1-METHYLPHOSPHONATE 5-TRIPHOSPHATE DIPHOSPHATASE"/>
    <property type="match status" value="1"/>
</dbReference>
<dbReference type="Gene3D" id="3.30.110.90">
    <property type="entry name" value="Amidohydrolase"/>
    <property type="match status" value="1"/>
</dbReference>
<evidence type="ECO:0000313" key="3">
    <source>
        <dbReference type="Proteomes" id="UP000260644"/>
    </source>
</evidence>
<dbReference type="AlphaFoldDB" id="A0A3E1YGR5"/>
<organism evidence="2 3">
    <name type="scientific">Chitinophaga silvatica</name>
    <dbReference type="NCBI Taxonomy" id="2282649"/>
    <lineage>
        <taxon>Bacteria</taxon>
        <taxon>Pseudomonadati</taxon>
        <taxon>Bacteroidota</taxon>
        <taxon>Chitinophagia</taxon>
        <taxon>Chitinophagales</taxon>
        <taxon>Chitinophagaceae</taxon>
        <taxon>Chitinophaga</taxon>
    </lineage>
</organism>
<dbReference type="PANTHER" id="PTHR43135">
    <property type="entry name" value="ALPHA-D-RIBOSE 1-METHYLPHOSPHONATE 5-TRIPHOSPHATE DIPHOSPHATASE"/>
    <property type="match status" value="1"/>
</dbReference>
<dbReference type="InterPro" id="IPR051781">
    <property type="entry name" value="Metallo-dep_Hydrolase"/>
</dbReference>
<dbReference type="SUPFAM" id="SSF51556">
    <property type="entry name" value="Metallo-dependent hydrolases"/>
    <property type="match status" value="1"/>
</dbReference>
<dbReference type="GO" id="GO:0016810">
    <property type="term" value="F:hydrolase activity, acting on carbon-nitrogen (but not peptide) bonds"/>
    <property type="evidence" value="ECO:0007669"/>
    <property type="project" value="InterPro"/>
</dbReference>
<dbReference type="Gene3D" id="3.40.50.10910">
    <property type="entry name" value="Amidohydrolase"/>
    <property type="match status" value="1"/>
</dbReference>
<dbReference type="Pfam" id="PF01979">
    <property type="entry name" value="Amidohydro_1"/>
    <property type="match status" value="1"/>
</dbReference>